<comment type="caution">
    <text evidence="3">The sequence shown here is derived from an EMBL/GenBank/DDBJ whole genome shotgun (WGS) entry which is preliminary data.</text>
</comment>
<proteinExistence type="predicted"/>
<gene>
    <name evidence="3" type="ORF">FCALED_LOCUS7740</name>
</gene>
<evidence type="ECO:0000256" key="1">
    <source>
        <dbReference type="SAM" id="MobiDB-lite"/>
    </source>
</evidence>
<feature type="compositionally biased region" description="Polar residues" evidence="1">
    <location>
        <begin position="194"/>
        <end position="206"/>
    </location>
</feature>
<dbReference type="Proteomes" id="UP000789570">
    <property type="component" value="Unassembled WGS sequence"/>
</dbReference>
<keyword evidence="2" id="KW-0472">Membrane</keyword>
<keyword evidence="2" id="KW-1133">Transmembrane helix</keyword>
<dbReference type="EMBL" id="CAJVPQ010002111">
    <property type="protein sequence ID" value="CAG8583882.1"/>
    <property type="molecule type" value="Genomic_DNA"/>
</dbReference>
<reference evidence="3" key="1">
    <citation type="submission" date="2021-06" db="EMBL/GenBank/DDBJ databases">
        <authorList>
            <person name="Kallberg Y."/>
            <person name="Tangrot J."/>
            <person name="Rosling A."/>
        </authorList>
    </citation>
    <scope>NUCLEOTIDE SEQUENCE</scope>
    <source>
        <strain evidence="3">UK204</strain>
    </source>
</reference>
<accession>A0A9N9G4B5</accession>
<feature type="region of interest" description="Disordered" evidence="1">
    <location>
        <begin position="175"/>
        <end position="231"/>
    </location>
</feature>
<organism evidence="3 4">
    <name type="scientific">Funneliformis caledonium</name>
    <dbReference type="NCBI Taxonomy" id="1117310"/>
    <lineage>
        <taxon>Eukaryota</taxon>
        <taxon>Fungi</taxon>
        <taxon>Fungi incertae sedis</taxon>
        <taxon>Mucoromycota</taxon>
        <taxon>Glomeromycotina</taxon>
        <taxon>Glomeromycetes</taxon>
        <taxon>Glomerales</taxon>
        <taxon>Glomeraceae</taxon>
        <taxon>Funneliformis</taxon>
    </lineage>
</organism>
<dbReference type="AlphaFoldDB" id="A0A9N9G4B5"/>
<name>A0A9N9G4B5_9GLOM</name>
<feature type="compositionally biased region" description="Acidic residues" evidence="1">
    <location>
        <begin position="209"/>
        <end position="220"/>
    </location>
</feature>
<keyword evidence="2" id="KW-0812">Transmembrane</keyword>
<evidence type="ECO:0000256" key="2">
    <source>
        <dbReference type="SAM" id="Phobius"/>
    </source>
</evidence>
<evidence type="ECO:0000313" key="4">
    <source>
        <dbReference type="Proteomes" id="UP000789570"/>
    </source>
</evidence>
<keyword evidence="4" id="KW-1185">Reference proteome</keyword>
<sequence>MYIHEYFSIARFLNECNEEPFRFKVDIYLKSLVNIINSDQGKKREKAQALFDKYKMASSSPFRSFNRATRPVLGHRQPFSLAIVKSLLVDLALVPFEHRQPFSLADEPKPDHELAMNGLINVAYVTGGTVGAVSGTGNISGGTFGVELFASKKEIKRKQARIDSENLQPIYNIQIPPPRVVTSPHPPRTPEHQIFSSSSMVSPITRNESDEETDNDFDFDADNRDDSITFDERGEDNSYMFREINISALFSSYRVNEFIPHSAIAGRQLLRPSIQEFSRDTLELLQKNMRNSYAVKTKVLPNIALDEDLSLEDAEKAIEGSFAKSFQDTTDQKKFEIMRFIFLQLVRNIPINPLNDHLSEGTLTVNIISLILRSFFHNATIHPSIWPNTASMSAKVCKLANFDSSRAKQLDMISNIVNNNKSSYEMMFRKITGEGKNNKAKKNNLDLIKLGVFMKDALDILVKKIGKDRIVFSWQSIVTSWTGYIMVLVTPGLYIMINFINGIDNLFTFAKKYKCEVKRTRDDINRMKEQKKDDSSIGAIKWCQATLGTSRFKKLVKRT</sequence>
<evidence type="ECO:0000313" key="3">
    <source>
        <dbReference type="EMBL" id="CAG8583882.1"/>
    </source>
</evidence>
<feature type="compositionally biased region" description="Basic and acidic residues" evidence="1">
    <location>
        <begin position="221"/>
        <end position="231"/>
    </location>
</feature>
<feature type="transmembrane region" description="Helical" evidence="2">
    <location>
        <begin position="481"/>
        <end position="503"/>
    </location>
</feature>
<feature type="compositionally biased region" description="Pro residues" evidence="1">
    <location>
        <begin position="175"/>
        <end position="187"/>
    </location>
</feature>
<protein>
    <submittedName>
        <fullName evidence="3">3728_t:CDS:1</fullName>
    </submittedName>
</protein>
<dbReference type="OrthoDB" id="2448606at2759"/>